<comment type="subcellular location">
    <subcellularLocation>
        <location evidence="9">Cytoplasm</location>
    </subcellularLocation>
</comment>
<dbReference type="GO" id="GO:0103016">
    <property type="term" value="F:tRNA-uridine 2-sulfurtransferase activity"/>
    <property type="evidence" value="ECO:0007669"/>
    <property type="project" value="UniProtKB-EC"/>
</dbReference>
<dbReference type="SUPFAM" id="SSF52402">
    <property type="entry name" value="Adenine nucleotide alpha hydrolases-like"/>
    <property type="match status" value="1"/>
</dbReference>
<gene>
    <name evidence="9 12" type="primary">mnmA</name>
    <name evidence="12" type="ORF">DAMNIGENAA_19580</name>
</gene>
<feature type="active site" description="Nucleophile" evidence="9">
    <location>
        <position position="94"/>
    </location>
</feature>
<keyword evidence="1 9" id="KW-0820">tRNA-binding</keyword>
<keyword evidence="4 9" id="KW-0547">Nucleotide-binding</keyword>
<dbReference type="Gene3D" id="3.40.50.620">
    <property type="entry name" value="HUPs"/>
    <property type="match status" value="1"/>
</dbReference>
<evidence type="ECO:0000256" key="5">
    <source>
        <dbReference type="ARBA" id="ARBA00022840"/>
    </source>
</evidence>
<dbReference type="GO" id="GO:0005524">
    <property type="term" value="F:ATP binding"/>
    <property type="evidence" value="ECO:0007669"/>
    <property type="project" value="UniProtKB-KW"/>
</dbReference>
<proteinExistence type="inferred from homology"/>
<feature type="region of interest" description="Interaction with tRNA" evidence="9">
    <location>
        <begin position="143"/>
        <end position="145"/>
    </location>
</feature>
<dbReference type="InterPro" id="IPR004506">
    <property type="entry name" value="MnmA-like"/>
</dbReference>
<dbReference type="GO" id="GO:0005737">
    <property type="term" value="C:cytoplasm"/>
    <property type="evidence" value="ECO:0007669"/>
    <property type="project" value="UniProtKB-SubCell"/>
</dbReference>
<feature type="domain" description="tRNA-specific 2-thiouridylase MnmA-like C-terminal" evidence="10">
    <location>
        <begin position="275"/>
        <end position="350"/>
    </location>
</feature>
<evidence type="ECO:0000256" key="6">
    <source>
        <dbReference type="ARBA" id="ARBA00022884"/>
    </source>
</evidence>
<dbReference type="HAMAP" id="MF_00144">
    <property type="entry name" value="tRNA_thiouridyl_MnmA"/>
    <property type="match status" value="1"/>
</dbReference>
<comment type="similarity">
    <text evidence="9">Belongs to the MnmA/TRMU family.</text>
</comment>
<evidence type="ECO:0000313" key="13">
    <source>
        <dbReference type="Proteomes" id="UP001144372"/>
    </source>
</evidence>
<feature type="domain" description="tRNA-specific 2-thiouridylase MnmA-like central" evidence="11">
    <location>
        <begin position="202"/>
        <end position="268"/>
    </location>
</feature>
<dbReference type="Pfam" id="PF20259">
    <property type="entry name" value="tRNA_Me_trans_M"/>
    <property type="match status" value="1"/>
</dbReference>
<dbReference type="InterPro" id="IPR023382">
    <property type="entry name" value="MnmA-like_central_sf"/>
</dbReference>
<organism evidence="12 13">
    <name type="scientific">Desulforhabdus amnigena</name>
    <dbReference type="NCBI Taxonomy" id="40218"/>
    <lineage>
        <taxon>Bacteria</taxon>
        <taxon>Pseudomonadati</taxon>
        <taxon>Thermodesulfobacteriota</taxon>
        <taxon>Syntrophobacteria</taxon>
        <taxon>Syntrophobacterales</taxon>
        <taxon>Syntrophobacteraceae</taxon>
        <taxon>Desulforhabdus</taxon>
    </lineage>
</organism>
<keyword evidence="7" id="KW-1015">Disulfide bond</keyword>
<keyword evidence="5 9" id="KW-0067">ATP-binding</keyword>
<dbReference type="GO" id="GO:0000049">
    <property type="term" value="F:tRNA binding"/>
    <property type="evidence" value="ECO:0007669"/>
    <property type="project" value="UniProtKB-KW"/>
</dbReference>
<evidence type="ECO:0000256" key="7">
    <source>
        <dbReference type="ARBA" id="ARBA00023157"/>
    </source>
</evidence>
<accession>A0A9W6D5H1</accession>
<keyword evidence="13" id="KW-1185">Reference proteome</keyword>
<dbReference type="Gene3D" id="2.40.30.10">
    <property type="entry name" value="Translation factors"/>
    <property type="match status" value="1"/>
</dbReference>
<dbReference type="NCBIfam" id="TIGR00420">
    <property type="entry name" value="trmU"/>
    <property type="match status" value="1"/>
</dbReference>
<dbReference type="FunFam" id="2.30.30.280:FF:000001">
    <property type="entry name" value="tRNA-specific 2-thiouridylase MnmA"/>
    <property type="match status" value="1"/>
</dbReference>
<feature type="binding site" evidence="9">
    <location>
        <position position="118"/>
    </location>
    <ligand>
        <name>ATP</name>
        <dbReference type="ChEBI" id="CHEBI:30616"/>
    </ligand>
</feature>
<reference evidence="12" key="1">
    <citation type="submission" date="2022-12" db="EMBL/GenBank/DDBJ databases">
        <title>Reference genome sequencing for broad-spectrum identification of bacterial and archaeal isolates by mass spectrometry.</title>
        <authorList>
            <person name="Sekiguchi Y."/>
            <person name="Tourlousse D.M."/>
        </authorList>
    </citation>
    <scope>NUCLEOTIDE SEQUENCE</scope>
    <source>
        <strain evidence="12">ASRB1</strain>
    </source>
</reference>
<evidence type="ECO:0000256" key="1">
    <source>
        <dbReference type="ARBA" id="ARBA00022555"/>
    </source>
</evidence>
<dbReference type="GO" id="GO:0002143">
    <property type="term" value="P:tRNA wobble position uridine thiolation"/>
    <property type="evidence" value="ECO:0007669"/>
    <property type="project" value="TreeGrafter"/>
</dbReference>
<sequence length="359" mass="39562">MDSLRTAILLKEQGCDLFGIHMRLLPSSRRGSQGKPGLAETAMESREEELHALCSRLDIPLAIVDLRETFEKSVIQPFLETYLQGLTPNPCVVCNPTIKFGFLLQEARFRGATHLATGHYARILPPGSSSDRFKLCRGYDQKKDQSYFLYGMTQAQLGAALFPLGDTTKREVQEWAEHNGWAATLSEESQEICFIPSGSYHEFLKERLSPTSISTSGPIRDLKGNHLGEHKGIFAYTVGQRRGLGIASTEPYYVVGLEPDSNTVRVGRAGDLFRREFSVKDVNWVSIPPPEAPIHVQVRIRHQHLPAPACVTPLEGNTVSVVLEKPQRAVTPGQAAVFYDGDLLLGGGTILPAGPFPNL</sequence>
<keyword evidence="9" id="KW-0963">Cytoplasm</keyword>
<evidence type="ECO:0000259" key="11">
    <source>
        <dbReference type="Pfam" id="PF20259"/>
    </source>
</evidence>
<keyword evidence="3 9" id="KW-0819">tRNA processing</keyword>
<dbReference type="InterPro" id="IPR046885">
    <property type="entry name" value="MnmA-like_C"/>
</dbReference>
<evidence type="ECO:0000313" key="12">
    <source>
        <dbReference type="EMBL" id="GLI34525.1"/>
    </source>
</evidence>
<dbReference type="InterPro" id="IPR046884">
    <property type="entry name" value="MnmA-like_central"/>
</dbReference>
<keyword evidence="2 9" id="KW-0808">Transferase</keyword>
<comment type="caution">
    <text evidence="9">Lacks conserved residue(s) required for the propagation of feature annotation.</text>
</comment>
<comment type="catalytic activity">
    <reaction evidence="8 9">
        <text>S-sulfanyl-L-cysteinyl-[protein] + uridine(34) in tRNA + AH2 + ATP = 2-thiouridine(34) in tRNA + L-cysteinyl-[protein] + A + AMP + diphosphate + H(+)</text>
        <dbReference type="Rhea" id="RHEA:47032"/>
        <dbReference type="Rhea" id="RHEA-COMP:10131"/>
        <dbReference type="Rhea" id="RHEA-COMP:11726"/>
        <dbReference type="Rhea" id="RHEA-COMP:11727"/>
        <dbReference type="Rhea" id="RHEA-COMP:11728"/>
        <dbReference type="ChEBI" id="CHEBI:13193"/>
        <dbReference type="ChEBI" id="CHEBI:15378"/>
        <dbReference type="ChEBI" id="CHEBI:17499"/>
        <dbReference type="ChEBI" id="CHEBI:29950"/>
        <dbReference type="ChEBI" id="CHEBI:30616"/>
        <dbReference type="ChEBI" id="CHEBI:33019"/>
        <dbReference type="ChEBI" id="CHEBI:61963"/>
        <dbReference type="ChEBI" id="CHEBI:65315"/>
        <dbReference type="ChEBI" id="CHEBI:87170"/>
        <dbReference type="ChEBI" id="CHEBI:456215"/>
        <dbReference type="EC" id="2.8.1.13"/>
    </reaction>
</comment>
<protein>
    <recommendedName>
        <fullName evidence="9">tRNA-specific 2-thiouridylase MnmA</fullName>
        <ecNumber evidence="9">2.8.1.13</ecNumber>
    </recommendedName>
</protein>
<dbReference type="EMBL" id="BSDR01000001">
    <property type="protein sequence ID" value="GLI34525.1"/>
    <property type="molecule type" value="Genomic_DNA"/>
</dbReference>
<dbReference type="AlphaFoldDB" id="A0A9W6D5H1"/>
<dbReference type="Proteomes" id="UP001144372">
    <property type="component" value="Unassembled WGS sequence"/>
</dbReference>
<feature type="active site" description="Cysteine persulfide intermediate" evidence="9">
    <location>
        <position position="193"/>
    </location>
</feature>
<comment type="caution">
    <text evidence="12">The sequence shown here is derived from an EMBL/GenBank/DDBJ whole genome shotgun (WGS) entry which is preliminary data.</text>
</comment>
<dbReference type="CDD" id="cd01998">
    <property type="entry name" value="MnmA_TRMU-like"/>
    <property type="match status" value="1"/>
</dbReference>
<dbReference type="InterPro" id="IPR014729">
    <property type="entry name" value="Rossmann-like_a/b/a_fold"/>
</dbReference>
<dbReference type="Pfam" id="PF03054">
    <property type="entry name" value="tRNA_Me_trans"/>
    <property type="match status" value="1"/>
</dbReference>
<dbReference type="NCBIfam" id="NF001138">
    <property type="entry name" value="PRK00143.1"/>
    <property type="match status" value="1"/>
</dbReference>
<name>A0A9W6D5H1_9BACT</name>
<dbReference type="PANTHER" id="PTHR11933">
    <property type="entry name" value="TRNA 5-METHYLAMINOMETHYL-2-THIOURIDYLATE -METHYLTRANSFERASE"/>
    <property type="match status" value="1"/>
</dbReference>
<evidence type="ECO:0000256" key="9">
    <source>
        <dbReference type="HAMAP-Rule" id="MF_00144"/>
    </source>
</evidence>
<feature type="binding site" evidence="9">
    <location>
        <position position="22"/>
    </location>
    <ligand>
        <name>ATP</name>
        <dbReference type="ChEBI" id="CHEBI:30616"/>
    </ligand>
</feature>
<evidence type="ECO:0000259" key="10">
    <source>
        <dbReference type="Pfam" id="PF20258"/>
    </source>
</evidence>
<evidence type="ECO:0000256" key="3">
    <source>
        <dbReference type="ARBA" id="ARBA00022694"/>
    </source>
</evidence>
<feature type="site" description="Interaction with tRNA" evidence="9">
    <location>
        <position position="119"/>
    </location>
</feature>
<dbReference type="Pfam" id="PF20258">
    <property type="entry name" value="tRNA_Me_trans_C"/>
    <property type="match status" value="1"/>
</dbReference>
<evidence type="ECO:0000256" key="8">
    <source>
        <dbReference type="ARBA" id="ARBA00051542"/>
    </source>
</evidence>
<dbReference type="Gene3D" id="2.30.30.280">
    <property type="entry name" value="Adenine nucleotide alpha hydrolases-like domains"/>
    <property type="match status" value="1"/>
</dbReference>
<evidence type="ECO:0000256" key="2">
    <source>
        <dbReference type="ARBA" id="ARBA00022679"/>
    </source>
</evidence>
<evidence type="ECO:0000256" key="4">
    <source>
        <dbReference type="ARBA" id="ARBA00022741"/>
    </source>
</evidence>
<comment type="function">
    <text evidence="9">Catalyzes the 2-thiolation of uridine at the wobble position (U34) of tRNA, leading to the formation of s(2)U34.</text>
</comment>
<dbReference type="PANTHER" id="PTHR11933:SF5">
    <property type="entry name" value="MITOCHONDRIAL TRNA-SPECIFIC 2-THIOURIDYLASE 1"/>
    <property type="match status" value="1"/>
</dbReference>
<keyword evidence="6 9" id="KW-0694">RNA-binding</keyword>
<dbReference type="EC" id="2.8.1.13" evidence="9"/>
<feature type="site" description="Interaction with tRNA" evidence="9">
    <location>
        <position position="334"/>
    </location>
</feature>